<protein>
    <submittedName>
        <fullName evidence="2">DUF1772 domain-containing protein</fullName>
    </submittedName>
</protein>
<evidence type="ECO:0000313" key="2">
    <source>
        <dbReference type="EMBL" id="WIV55814.1"/>
    </source>
</evidence>
<proteinExistence type="predicted"/>
<feature type="transmembrane region" description="Helical" evidence="1">
    <location>
        <begin position="45"/>
        <end position="65"/>
    </location>
</feature>
<dbReference type="EMBL" id="CP127173">
    <property type="protein sequence ID" value="WIV55814.1"/>
    <property type="molecule type" value="Genomic_DNA"/>
</dbReference>
<evidence type="ECO:0000313" key="3">
    <source>
        <dbReference type="Proteomes" id="UP001227101"/>
    </source>
</evidence>
<name>A0ABY8XJK0_9PSEU</name>
<organism evidence="2 3">
    <name type="scientific">Amycolatopsis nalaikhensis</name>
    <dbReference type="NCBI Taxonomy" id="715472"/>
    <lineage>
        <taxon>Bacteria</taxon>
        <taxon>Bacillati</taxon>
        <taxon>Actinomycetota</taxon>
        <taxon>Actinomycetes</taxon>
        <taxon>Pseudonocardiales</taxon>
        <taxon>Pseudonocardiaceae</taxon>
        <taxon>Amycolatopsis</taxon>
    </lineage>
</organism>
<keyword evidence="3" id="KW-1185">Reference proteome</keyword>
<feature type="transmembrane region" description="Helical" evidence="1">
    <location>
        <begin position="120"/>
        <end position="140"/>
    </location>
</feature>
<sequence length="146" mass="15497">MRTLALAATAAFAGGALLTQTVIVPSWRAAPPEVFLARFATEGPITGATVFPFELASLVLLALSIRGSSARWWWAAATVCSAGTFVLLLYFVPANLALLDPAFPPRDVAGALAAWNRWDWLRTGLGVAATAFAVGAQLSVRAERRR</sequence>
<evidence type="ECO:0000256" key="1">
    <source>
        <dbReference type="SAM" id="Phobius"/>
    </source>
</evidence>
<keyword evidence="1" id="KW-0472">Membrane</keyword>
<accession>A0ABY8XJK0</accession>
<dbReference type="Proteomes" id="UP001227101">
    <property type="component" value="Chromosome"/>
</dbReference>
<feature type="transmembrane region" description="Helical" evidence="1">
    <location>
        <begin position="72"/>
        <end position="92"/>
    </location>
</feature>
<reference evidence="2 3" key="1">
    <citation type="submission" date="2023-06" db="EMBL/GenBank/DDBJ databases">
        <authorList>
            <person name="Oyuntsetseg B."/>
            <person name="Kim S.B."/>
        </authorList>
    </citation>
    <scope>NUCLEOTIDE SEQUENCE [LARGE SCALE GENOMIC DNA]</scope>
    <source>
        <strain evidence="2 3">2-2</strain>
    </source>
</reference>
<dbReference type="RefSeq" id="WP_285452875.1">
    <property type="nucleotide sequence ID" value="NZ_CP127173.1"/>
</dbReference>
<gene>
    <name evidence="2" type="ORF">QP939_44590</name>
</gene>
<keyword evidence="1" id="KW-1133">Transmembrane helix</keyword>
<keyword evidence="1" id="KW-0812">Transmembrane</keyword>